<evidence type="ECO:0000256" key="1">
    <source>
        <dbReference type="SAM" id="Phobius"/>
    </source>
</evidence>
<feature type="transmembrane region" description="Helical" evidence="1">
    <location>
        <begin position="12"/>
        <end position="34"/>
    </location>
</feature>
<keyword evidence="1" id="KW-0472">Membrane</keyword>
<dbReference type="InterPro" id="IPR027417">
    <property type="entry name" value="P-loop_NTPase"/>
</dbReference>
<dbReference type="SUPFAM" id="SSF52540">
    <property type="entry name" value="P-loop containing nucleoside triphosphate hydrolases"/>
    <property type="match status" value="1"/>
</dbReference>
<dbReference type="Pfam" id="PF03781">
    <property type="entry name" value="FGE-sulfatase"/>
    <property type="match status" value="1"/>
</dbReference>
<dbReference type="InterPro" id="IPR042095">
    <property type="entry name" value="SUMF_sf"/>
</dbReference>
<feature type="domain" description="NACHT" evidence="3">
    <location>
        <begin position="268"/>
        <end position="447"/>
    </location>
</feature>
<dbReference type="PANTHER" id="PTHR23150:SF19">
    <property type="entry name" value="FORMYLGLYCINE-GENERATING ENZYME"/>
    <property type="match status" value="1"/>
</dbReference>
<dbReference type="InterPro" id="IPR005532">
    <property type="entry name" value="SUMF_dom"/>
</dbReference>
<dbReference type="InterPro" id="IPR054569">
    <property type="entry name" value="NNH2"/>
</dbReference>
<feature type="domain" description="Sulfatase-modifying factor enzyme-like" evidence="2">
    <location>
        <begin position="773"/>
        <end position="1020"/>
    </location>
</feature>
<dbReference type="GO" id="GO:0120147">
    <property type="term" value="F:formylglycine-generating oxidase activity"/>
    <property type="evidence" value="ECO:0007669"/>
    <property type="project" value="TreeGrafter"/>
</dbReference>
<organism evidence="5">
    <name type="scientific">uncultured Desulfobacteraceae bacterium</name>
    <dbReference type="NCBI Taxonomy" id="218296"/>
    <lineage>
        <taxon>Bacteria</taxon>
        <taxon>Pseudomonadati</taxon>
        <taxon>Thermodesulfobacteriota</taxon>
        <taxon>Desulfobacteria</taxon>
        <taxon>Desulfobacterales</taxon>
        <taxon>Desulfobacteraceae</taxon>
        <taxon>environmental samples</taxon>
    </lineage>
</organism>
<keyword evidence="1" id="KW-0812">Transmembrane</keyword>
<dbReference type="SUPFAM" id="SSF56436">
    <property type="entry name" value="C-type lectin-like"/>
    <property type="match status" value="1"/>
</dbReference>
<evidence type="ECO:0000259" key="2">
    <source>
        <dbReference type="Pfam" id="PF03781"/>
    </source>
</evidence>
<proteinExistence type="predicted"/>
<dbReference type="InterPro" id="IPR016187">
    <property type="entry name" value="CTDL_fold"/>
</dbReference>
<gene>
    <name evidence="5" type="ORF">EPICR_30332</name>
</gene>
<dbReference type="Gene3D" id="3.90.1580.10">
    <property type="entry name" value="paralog of FGE (formylglycine-generating enzyme)"/>
    <property type="match status" value="1"/>
</dbReference>
<dbReference type="AlphaFoldDB" id="A0A484HNA1"/>
<protein>
    <recommendedName>
        <fullName evidence="6">NACHT domain-containing protein</fullName>
    </recommendedName>
</protein>
<evidence type="ECO:0000259" key="3">
    <source>
        <dbReference type="Pfam" id="PF05729"/>
    </source>
</evidence>
<evidence type="ECO:0000259" key="4">
    <source>
        <dbReference type="Pfam" id="PF22734"/>
    </source>
</evidence>
<dbReference type="PANTHER" id="PTHR23150">
    <property type="entry name" value="SULFATASE MODIFYING FACTOR 1, 2"/>
    <property type="match status" value="1"/>
</dbReference>
<name>A0A484HNA1_9BACT</name>
<dbReference type="Pfam" id="PF22734">
    <property type="entry name" value="NNH2"/>
    <property type="match status" value="1"/>
</dbReference>
<sequence length="1024" mass="115743">MDLSLISDPMRMILLGGAGSFTGGLATFVVQKFLESAGYRIKKKFKKEPVNQALHVAVAGAINQTARDFGNDPAHIERYVEILSNVLQDDVVAGELSSILGDHKLEGAVWDELENHFEDSDYDLEWLGEGTGPKDLLKRFVSEFARIADMQTELQGLIQIGWLRRMAGEQKNQTGILKDQTGALNKIVRHTDPNFKISEAFERWLSRMRNRWNRLPLAELGGGGGYDDDLTMEKVYIGLDTRTPLADEEKSGGKERFLPAIEAAAQCRRLVLLGDPGSGKSSFVRSLAFHVAGRLLGKKDFFTGFETRPLPVYIELRELAPAFEKIVETGVSGSRRDRALGRALMEKIHRDLEECRAGECGARFDDFFLQGNALLLLDGLDEIPEASRPLAAGAVSGFLQEYGKIRHIIVTCRVRSYSKDTGLDHFKTHTLAPFDEEKIERFVKAWYGKQPISKGEASQKSRDLFNAIMSKDRGESLQELASNPMLLTVMAIVHQQNFELPDKRVVLYKRAVNVLLKRWQKEKGLNVSGALKSILADGIKLSSIMKNLAYKAHSRNPKKETDLPFMGLVDFLGTKEFLGSMDLAKEFLEYVDQRAGLLVGQGGDGNDRQEFVYRFPHRTFQEYFAGCFLIDERVKAIARRYREFASKGADWYDAAMLGVEALLFNQDRKRDVFDLMHDLFPKKRPQDPGQWRRALWAGKMASLFDKDEMTQDMESEETDPGFEFHDLTDRLADVMLKSPLDVLERVEAGRILGKLDDSRPGVGLNQDGFPDIEWIRIEEGLFLMGSDKDKDKYARDSETPQFTCRLIQKPFSIAKYPVTVRQYSAFIQAGGYRNKKYWTQTGWEWRVREEINGPRRYSEALQTPNHPQIGVSWHEATAFCRWLSEKTGSAISLPSEARWERAARHTDGRIYPWGDDFSEEKCNGDDTGIGHPSAVGMFPDGDAQCGASDMAGNVWEWCATKWLENYERYEDRADGDPEGSDSDRVLRGGSWFGNARDCRSAFRGRLDPGGRGDVVGFRFMRSLP</sequence>
<evidence type="ECO:0000313" key="5">
    <source>
        <dbReference type="EMBL" id="VEN74395.1"/>
    </source>
</evidence>
<dbReference type="EMBL" id="CAACVI010000023">
    <property type="protein sequence ID" value="VEN74395.1"/>
    <property type="molecule type" value="Genomic_DNA"/>
</dbReference>
<accession>A0A484HNA1</accession>
<dbReference type="Gene3D" id="3.40.50.300">
    <property type="entry name" value="P-loop containing nucleotide triphosphate hydrolases"/>
    <property type="match status" value="1"/>
</dbReference>
<evidence type="ECO:0008006" key="6">
    <source>
        <dbReference type="Google" id="ProtNLM"/>
    </source>
</evidence>
<keyword evidence="1" id="KW-1133">Transmembrane helix</keyword>
<dbReference type="InterPro" id="IPR007111">
    <property type="entry name" value="NACHT_NTPase"/>
</dbReference>
<dbReference type="InterPro" id="IPR051043">
    <property type="entry name" value="Sulfatase_Mod_Factor_Kinase"/>
</dbReference>
<reference evidence="5" key="1">
    <citation type="submission" date="2019-01" db="EMBL/GenBank/DDBJ databases">
        <authorList>
            <consortium name="Genoscope - CEA"/>
            <person name="William W."/>
        </authorList>
    </citation>
    <scope>NUCLEOTIDE SEQUENCE</scope>
    <source>
        <strain evidence="5">CR-1</strain>
    </source>
</reference>
<dbReference type="Pfam" id="PF05729">
    <property type="entry name" value="NACHT"/>
    <property type="match status" value="1"/>
</dbReference>
<feature type="domain" description="NACHT N-terminal Helical" evidence="4">
    <location>
        <begin position="24"/>
        <end position="177"/>
    </location>
</feature>